<comment type="subcellular location">
    <subcellularLocation>
        <location evidence="2">Cell membrane</location>
    </subcellularLocation>
</comment>
<keyword evidence="11" id="KW-1185">Reference proteome</keyword>
<dbReference type="Proteomes" id="UP000553756">
    <property type="component" value="Unassembled WGS sequence"/>
</dbReference>
<evidence type="ECO:0000256" key="1">
    <source>
        <dbReference type="ARBA" id="ARBA00000085"/>
    </source>
</evidence>
<dbReference type="RefSeq" id="WP_172143815.1">
    <property type="nucleotide sequence ID" value="NZ_JAAIIJ010000002.1"/>
</dbReference>
<protein>
    <recommendedName>
        <fullName evidence="8">Sensor-like histidine kinase SenX3</fullName>
        <ecNumber evidence="3">2.7.13.3</ecNumber>
    </recommendedName>
</protein>
<organism evidence="10 11">
    <name type="scientific">Bifidobacterium panos</name>
    <dbReference type="NCBI Taxonomy" id="2675321"/>
    <lineage>
        <taxon>Bacteria</taxon>
        <taxon>Bacillati</taxon>
        <taxon>Actinomycetota</taxon>
        <taxon>Actinomycetes</taxon>
        <taxon>Bifidobacteriales</taxon>
        <taxon>Bifidobacteriaceae</taxon>
        <taxon>Bifidobacterium</taxon>
    </lineage>
</organism>
<sequence>MQWLILAVIAALAAVFVAYYLGFKHGGRVRQDTDETVAPAPALFGEDPSVREAEELFVRALPEAVALVGREGAVLYEREDIAPFGLTDTGRLRNEDVSGMLAQVAGDGRTREREIQLPFDATQPSGEHSGRGMRAGDTAPTSARYLKVRVSEIGGDQYAIFVSDISEQRRFANMRRDFVTNVSHELKTPAGAISLLAETITDAANDPDAVRYFSGRVAKESERLTELVQRLIDLQKAQDARGTLEAKRLSVLAVVRAAIEANRVQAHNRHIELVPSFDGKPVADELTEGEPDATIRCDESAITTAVKNLIENAIHYSSERTTVRIAITRQHQPNQPGGTVAIRVIDQGIGIPAASIDRIFERFYRVDPARSRQTGGTGLGLAITKHCVEDCGGTITVWSREREGSTFTIELPEVASQEEERQS</sequence>
<accession>A0ABX1SWQ0</accession>
<name>A0ABX1SWQ0_9BIFI</name>
<evidence type="ECO:0000256" key="2">
    <source>
        <dbReference type="ARBA" id="ARBA00004236"/>
    </source>
</evidence>
<dbReference type="InterPro" id="IPR005467">
    <property type="entry name" value="His_kinase_dom"/>
</dbReference>
<dbReference type="InterPro" id="IPR003661">
    <property type="entry name" value="HisK_dim/P_dom"/>
</dbReference>
<keyword evidence="5" id="KW-0808">Transferase</keyword>
<dbReference type="SMART" id="SM00388">
    <property type="entry name" value="HisKA"/>
    <property type="match status" value="1"/>
</dbReference>
<evidence type="ECO:0000256" key="6">
    <source>
        <dbReference type="ARBA" id="ARBA00022777"/>
    </source>
</evidence>
<comment type="catalytic activity">
    <reaction evidence="1">
        <text>ATP + protein L-histidine = ADP + protein N-phospho-L-histidine.</text>
        <dbReference type="EC" id="2.7.13.3"/>
    </reaction>
</comment>
<evidence type="ECO:0000256" key="7">
    <source>
        <dbReference type="ARBA" id="ARBA00023012"/>
    </source>
</evidence>
<evidence type="ECO:0000256" key="8">
    <source>
        <dbReference type="ARBA" id="ARBA00039401"/>
    </source>
</evidence>
<dbReference type="Gene3D" id="1.10.287.130">
    <property type="match status" value="1"/>
</dbReference>
<dbReference type="PANTHER" id="PTHR45453:SF1">
    <property type="entry name" value="PHOSPHATE REGULON SENSOR PROTEIN PHOR"/>
    <property type="match status" value="1"/>
</dbReference>
<dbReference type="SUPFAM" id="SSF55874">
    <property type="entry name" value="ATPase domain of HSP90 chaperone/DNA topoisomerase II/histidine kinase"/>
    <property type="match status" value="1"/>
</dbReference>
<gene>
    <name evidence="10" type="ORF">G1C94_0183</name>
</gene>
<dbReference type="InterPro" id="IPR036097">
    <property type="entry name" value="HisK_dim/P_sf"/>
</dbReference>
<dbReference type="EC" id="2.7.13.3" evidence="3"/>
<dbReference type="PANTHER" id="PTHR45453">
    <property type="entry name" value="PHOSPHATE REGULON SENSOR PROTEIN PHOR"/>
    <property type="match status" value="1"/>
</dbReference>
<keyword evidence="7" id="KW-0902">Two-component regulatory system</keyword>
<dbReference type="PRINTS" id="PR00344">
    <property type="entry name" value="BCTRLSENSOR"/>
</dbReference>
<dbReference type="PROSITE" id="PS50109">
    <property type="entry name" value="HIS_KIN"/>
    <property type="match status" value="1"/>
</dbReference>
<evidence type="ECO:0000313" key="11">
    <source>
        <dbReference type="Proteomes" id="UP000553756"/>
    </source>
</evidence>
<dbReference type="InterPro" id="IPR036890">
    <property type="entry name" value="HATPase_C_sf"/>
</dbReference>
<evidence type="ECO:0000256" key="5">
    <source>
        <dbReference type="ARBA" id="ARBA00022679"/>
    </source>
</evidence>
<comment type="caution">
    <text evidence="10">The sequence shown here is derived from an EMBL/GenBank/DDBJ whole genome shotgun (WGS) entry which is preliminary data.</text>
</comment>
<keyword evidence="6" id="KW-0418">Kinase</keyword>
<dbReference type="InterPro" id="IPR050351">
    <property type="entry name" value="BphY/WalK/GraS-like"/>
</dbReference>
<feature type="domain" description="Histidine kinase" evidence="9">
    <location>
        <begin position="181"/>
        <end position="415"/>
    </location>
</feature>
<dbReference type="EMBL" id="JAAIIJ010000002">
    <property type="protein sequence ID" value="NMN01562.1"/>
    <property type="molecule type" value="Genomic_DNA"/>
</dbReference>
<dbReference type="InterPro" id="IPR003594">
    <property type="entry name" value="HATPase_dom"/>
</dbReference>
<dbReference type="Pfam" id="PF00512">
    <property type="entry name" value="HisKA"/>
    <property type="match status" value="1"/>
</dbReference>
<dbReference type="SUPFAM" id="SSF47384">
    <property type="entry name" value="Homodimeric domain of signal transducing histidine kinase"/>
    <property type="match status" value="1"/>
</dbReference>
<evidence type="ECO:0000259" key="9">
    <source>
        <dbReference type="PROSITE" id="PS50109"/>
    </source>
</evidence>
<dbReference type="Gene3D" id="3.30.565.10">
    <property type="entry name" value="Histidine kinase-like ATPase, C-terminal domain"/>
    <property type="match status" value="1"/>
</dbReference>
<dbReference type="CDD" id="cd00075">
    <property type="entry name" value="HATPase"/>
    <property type="match status" value="1"/>
</dbReference>
<evidence type="ECO:0000256" key="3">
    <source>
        <dbReference type="ARBA" id="ARBA00012438"/>
    </source>
</evidence>
<keyword evidence="4" id="KW-0597">Phosphoprotein</keyword>
<reference evidence="10 11" key="1">
    <citation type="submission" date="2020-02" db="EMBL/GenBank/DDBJ databases">
        <title>Characterization of phylogenetic diversity of novel bifidobacterial species isolated in Czech ZOOs.</title>
        <authorList>
            <person name="Lugli G.A."/>
            <person name="Vera N.B."/>
            <person name="Ventura M."/>
        </authorList>
    </citation>
    <scope>NUCLEOTIDE SEQUENCE [LARGE SCALE GENOMIC DNA]</scope>
    <source>
        <strain evidence="10 11">DSM 109963</strain>
    </source>
</reference>
<dbReference type="SMART" id="SM00387">
    <property type="entry name" value="HATPase_c"/>
    <property type="match status" value="1"/>
</dbReference>
<evidence type="ECO:0000313" key="10">
    <source>
        <dbReference type="EMBL" id="NMN01562.1"/>
    </source>
</evidence>
<evidence type="ECO:0000256" key="4">
    <source>
        <dbReference type="ARBA" id="ARBA00022553"/>
    </source>
</evidence>
<dbReference type="Pfam" id="PF02518">
    <property type="entry name" value="HATPase_c"/>
    <property type="match status" value="1"/>
</dbReference>
<proteinExistence type="predicted"/>
<dbReference type="CDD" id="cd00082">
    <property type="entry name" value="HisKA"/>
    <property type="match status" value="1"/>
</dbReference>
<dbReference type="InterPro" id="IPR004358">
    <property type="entry name" value="Sig_transdc_His_kin-like_C"/>
</dbReference>